<proteinExistence type="inferred from homology"/>
<evidence type="ECO:0000259" key="2">
    <source>
        <dbReference type="SMART" id="SM00854"/>
    </source>
</evidence>
<evidence type="ECO:0000313" key="3">
    <source>
        <dbReference type="EMBL" id="TFE71063.1"/>
    </source>
</evidence>
<evidence type="ECO:0000313" key="4">
    <source>
        <dbReference type="Proteomes" id="UP000297713"/>
    </source>
</evidence>
<sequence length="325" mass="37025">MRIILVGDVMLGRLLNEVLEKEAFSYPWGDLLPLLRCSDWKGCNLECVFTDLPEPQGLPPKTFRFRSQLKNIEVLKEAGIRMVSLANNHVLDYGTEALAEMLDSLDAAGILHSGAGMNLAECSRPAIDDVHGFRIGFLAFTDNEPSWEATERAGGIHYVPVVLDDPRAQRLFKLVKKTKSKVDFLIVSAHWGSNWGFEVPLEHIDFAHRLIDSGADLVFGHSPHVFRAVEVFHGGMILYSCGDFIDDYAVDPYFRNDWSFVFLIRIERKKVLSLWLYPVRIDNFRAQRAKGREAKQIIERMISLCSVLGTEVHWEKEKDYCLIKV</sequence>
<dbReference type="Proteomes" id="UP000297713">
    <property type="component" value="Unassembled WGS sequence"/>
</dbReference>
<dbReference type="SUPFAM" id="SSF56300">
    <property type="entry name" value="Metallo-dependent phosphatases"/>
    <property type="match status" value="1"/>
</dbReference>
<name>A0A4Y8PFZ9_9BACT</name>
<dbReference type="SMART" id="SM00854">
    <property type="entry name" value="PGA_cap"/>
    <property type="match status" value="1"/>
</dbReference>
<evidence type="ECO:0000256" key="1">
    <source>
        <dbReference type="ARBA" id="ARBA00005662"/>
    </source>
</evidence>
<accession>A0A4Y8PFZ9</accession>
<gene>
    <name evidence="3" type="ORF">A7Q10_05450</name>
</gene>
<dbReference type="RefSeq" id="WP_134439453.1">
    <property type="nucleotide sequence ID" value="NZ_LXQC01000101.1"/>
</dbReference>
<dbReference type="InterPro" id="IPR029052">
    <property type="entry name" value="Metallo-depent_PP-like"/>
</dbReference>
<dbReference type="OrthoDB" id="9810906at2"/>
<dbReference type="InterPro" id="IPR052169">
    <property type="entry name" value="CW_Biosynth-Accessory"/>
</dbReference>
<dbReference type="Pfam" id="PF09587">
    <property type="entry name" value="PGA_cap"/>
    <property type="match status" value="1"/>
</dbReference>
<protein>
    <submittedName>
        <fullName evidence="3">Poly-gamma-glutamate biosynthesis protein</fullName>
    </submittedName>
</protein>
<comment type="similarity">
    <text evidence="1">Belongs to the CapA family.</text>
</comment>
<dbReference type="AlphaFoldDB" id="A0A4Y8PFZ9"/>
<organism evidence="3 4">
    <name type="scientific">Methylacidiphilum caldifontis</name>
    <dbReference type="NCBI Taxonomy" id="2795386"/>
    <lineage>
        <taxon>Bacteria</taxon>
        <taxon>Pseudomonadati</taxon>
        <taxon>Verrucomicrobiota</taxon>
        <taxon>Methylacidiphilae</taxon>
        <taxon>Methylacidiphilales</taxon>
        <taxon>Methylacidiphilaceae</taxon>
        <taxon>Methylacidiphilum (ex Ratnadevi et al. 2023)</taxon>
    </lineage>
</organism>
<comment type="caution">
    <text evidence="3">The sequence shown here is derived from an EMBL/GenBank/DDBJ whole genome shotgun (WGS) entry which is preliminary data.</text>
</comment>
<dbReference type="EMBL" id="LXQC01000101">
    <property type="protein sequence ID" value="TFE71063.1"/>
    <property type="molecule type" value="Genomic_DNA"/>
</dbReference>
<dbReference type="InterPro" id="IPR019079">
    <property type="entry name" value="Capsule_synth_CapA"/>
</dbReference>
<reference evidence="3 4" key="1">
    <citation type="submission" date="2016-05" db="EMBL/GenBank/DDBJ databases">
        <title>Diversity and Homogeneity among Thermoacidophilic Verrucomicrobia Methanotrophs Linked with Geographical Origin.</title>
        <authorList>
            <person name="Erikstad H.-A."/>
            <person name="Smestad N.B."/>
            <person name="Ceballos R.M."/>
            <person name="Birkeland N.-K."/>
        </authorList>
    </citation>
    <scope>NUCLEOTIDE SEQUENCE [LARGE SCALE GENOMIC DNA]</scope>
    <source>
        <strain evidence="3 4">Phi</strain>
    </source>
</reference>
<dbReference type="Gene3D" id="3.60.21.10">
    <property type="match status" value="1"/>
</dbReference>
<dbReference type="CDD" id="cd07381">
    <property type="entry name" value="MPP_CapA"/>
    <property type="match status" value="1"/>
</dbReference>
<dbReference type="PANTHER" id="PTHR33393:SF11">
    <property type="entry name" value="POLYGLUTAMINE SYNTHESIS ACCESSORY PROTEIN RV0574C-RELATED"/>
    <property type="match status" value="1"/>
</dbReference>
<feature type="domain" description="Capsule synthesis protein CapA" evidence="2">
    <location>
        <begin position="2"/>
        <end position="248"/>
    </location>
</feature>
<keyword evidence="4" id="KW-1185">Reference proteome</keyword>
<dbReference type="PANTHER" id="PTHR33393">
    <property type="entry name" value="POLYGLUTAMINE SYNTHESIS ACCESSORY PROTEIN RV0574C-RELATED"/>
    <property type="match status" value="1"/>
</dbReference>